<proteinExistence type="predicted"/>
<gene>
    <name evidence="1" type="ORF">Dace_2364</name>
</gene>
<dbReference type="Proteomes" id="UP000005695">
    <property type="component" value="Unassembled WGS sequence"/>
</dbReference>
<reference evidence="1" key="2">
    <citation type="submission" date="2006-05" db="EMBL/GenBank/DDBJ databases">
        <title>Sequencing of the draft genome and assembly of Desulfuromonas acetoxidans DSM 684.</title>
        <authorList>
            <consortium name="US DOE Joint Genome Institute (JGI-PGF)"/>
            <person name="Copeland A."/>
            <person name="Lucas S."/>
            <person name="Lapidus A."/>
            <person name="Barry K."/>
            <person name="Detter J.C."/>
            <person name="Glavina del Rio T."/>
            <person name="Hammon N."/>
            <person name="Israni S."/>
            <person name="Dalin E."/>
            <person name="Tice H."/>
            <person name="Bruce D."/>
            <person name="Pitluck S."/>
            <person name="Richardson P."/>
        </authorList>
    </citation>
    <scope>NUCLEOTIDE SEQUENCE [LARGE SCALE GENOMIC DNA]</scope>
    <source>
        <strain evidence="1">DSM 684</strain>
    </source>
</reference>
<dbReference type="RefSeq" id="WP_005999983.1">
    <property type="nucleotide sequence ID" value="NZ_AAEW02000007.1"/>
</dbReference>
<sequence>MEQWPTTLPAPMLDFDDTTACGLADDEAPLNPLRLRTYPEREDSFKVSLTVDQMQALISFYHTTLNDGAAPFTADWFETAGYSHHFARIIAAPAFKSSGHKFIASIKVEFIADVPLAADSSVAYWLPEEEA</sequence>
<name>Q1K078_DESA6</name>
<accession>Q1K078</accession>
<keyword evidence="2" id="KW-1185">Reference proteome</keyword>
<reference evidence="1" key="1">
    <citation type="submission" date="2006-05" db="EMBL/GenBank/DDBJ databases">
        <title>Annotation of the draft genome assembly of Desulfuromonas acetoxidans DSM 684.</title>
        <authorList>
            <consortium name="US DOE Joint Genome Institute (JGI-ORNL)"/>
            <person name="Larimer F."/>
            <person name="Land M."/>
            <person name="Hauser L."/>
        </authorList>
    </citation>
    <scope>NUCLEOTIDE SEQUENCE [LARGE SCALE GENOMIC DNA]</scope>
    <source>
        <strain evidence="1">DSM 684</strain>
    </source>
</reference>
<dbReference type="EMBL" id="AAEW02000007">
    <property type="protein sequence ID" value="EAT16063.1"/>
    <property type="molecule type" value="Genomic_DNA"/>
</dbReference>
<protein>
    <submittedName>
        <fullName evidence="1">Uncharacterized protein</fullName>
    </submittedName>
</protein>
<comment type="caution">
    <text evidence="1">The sequence shown here is derived from an EMBL/GenBank/DDBJ whole genome shotgun (WGS) entry which is preliminary data.</text>
</comment>
<dbReference type="AlphaFoldDB" id="Q1K078"/>
<organism evidence="1 2">
    <name type="scientific">Desulfuromonas acetoxidans (strain DSM 684 / 11070)</name>
    <dbReference type="NCBI Taxonomy" id="281689"/>
    <lineage>
        <taxon>Bacteria</taxon>
        <taxon>Pseudomonadati</taxon>
        <taxon>Thermodesulfobacteriota</taxon>
        <taxon>Desulfuromonadia</taxon>
        <taxon>Desulfuromonadales</taxon>
        <taxon>Desulfuromonadaceae</taxon>
        <taxon>Desulfuromonas</taxon>
    </lineage>
</organism>
<evidence type="ECO:0000313" key="2">
    <source>
        <dbReference type="Proteomes" id="UP000005695"/>
    </source>
</evidence>
<dbReference type="OrthoDB" id="5520874at2"/>
<evidence type="ECO:0000313" key="1">
    <source>
        <dbReference type="EMBL" id="EAT16063.1"/>
    </source>
</evidence>